<feature type="transmembrane region" description="Helical" evidence="7">
    <location>
        <begin position="378"/>
        <end position="411"/>
    </location>
</feature>
<evidence type="ECO:0000256" key="7">
    <source>
        <dbReference type="SAM" id="Phobius"/>
    </source>
</evidence>
<evidence type="ECO:0000256" key="3">
    <source>
        <dbReference type="ARBA" id="ARBA00022692"/>
    </source>
</evidence>
<dbReference type="PANTHER" id="PTHR11814">
    <property type="entry name" value="SULFATE TRANSPORTER"/>
    <property type="match status" value="1"/>
</dbReference>
<gene>
    <name evidence="9" type="ORF">SAMN06265222_11953</name>
</gene>
<accession>A0ABY1QPZ8</accession>
<evidence type="ECO:0000256" key="4">
    <source>
        <dbReference type="ARBA" id="ARBA00022989"/>
    </source>
</evidence>
<proteinExistence type="inferred from homology"/>
<feature type="transmembrane region" description="Helical" evidence="7">
    <location>
        <begin position="56"/>
        <end position="75"/>
    </location>
</feature>
<feature type="region of interest" description="Disordered" evidence="6">
    <location>
        <begin position="1"/>
        <end position="44"/>
    </location>
</feature>
<dbReference type="InterPro" id="IPR036874">
    <property type="entry name" value="Carbonic_anhydrase_sf"/>
</dbReference>
<feature type="compositionally biased region" description="Low complexity" evidence="6">
    <location>
        <begin position="35"/>
        <end position="44"/>
    </location>
</feature>
<sequence length="790" mass="83758">MQSKTKSMKDDTGKPASPENKSPETKSQENNTLESSSLKDSSPESNSLANNLFRDLTASLVVFLVALPLCLGIALASGAPLFSGIVAGIVGGIVVGALSGSHTSVSGPAAGLTAVVATQIANLGAFDALLLAVVVGGVIQIGLGIAKAGALSAFFPSSVIKGLLAAIGVILILKQLPHLLGHDTDPEGEMSFSQPDHENTFSEIATIFQGEVHFGAAAVGFCSLALLVLWSRLKVLRNSGIPAPLIVVLVGVALQSMLSRLGNGWSIDTSHLVQIPIAESFTEFASFLTFPDFSQWTNPAVYVAGVTIAMVASLETLLNLEASDKLDPQRRHSPGSRELWAQGAGNVVAGLIGGIPVTSVVVRSSVNINAGATSKLSAILHGVLLLVCVGLFPVYLNMVPLAALAAILIYTGSKLASPGLFRDMWKQGRYQFAPFIITVVAIVFSDLLIGILIGLTVSVLFILNSNLRRPIRRVVEPHIDGDVVHVELANQVSFLNRAALDTMFNQAKPGSKLLLDASESDYIDPDVLSLIREFKEETGPTRGVSVRLRGFRNKYALPDETQLADFSNRGVQDRLTPTQVLEILTEGNKRFHGDRRISRGFGRPIDTSAGGQGPLAAVLNCIDSRVPAELVFDLGVCDIFSVRVAGNVIGTNSLGSLEYAVTVSGAKLVLVMGHTRCGAVASSMKFLDERNDSERVNGRTHLQAIVSEIHESVEGDEGQGVATMHREAMDESVDRVAKKNVERTVREIVSRSHAIRSAVDAGELLVVGAMYDVETGIVSFLTDDSVSTSH</sequence>
<dbReference type="SUPFAM" id="SSF53056">
    <property type="entry name" value="beta-carbonic anhydrase, cab"/>
    <property type="match status" value="1"/>
</dbReference>
<dbReference type="EMBL" id="FXUG01000019">
    <property type="protein sequence ID" value="SMP75492.1"/>
    <property type="molecule type" value="Genomic_DNA"/>
</dbReference>
<feature type="transmembrane region" description="Helical" evidence="7">
    <location>
        <begin position="212"/>
        <end position="229"/>
    </location>
</feature>
<feature type="domain" description="SLC26A/SulP transporter" evidence="8">
    <location>
        <begin position="52"/>
        <end position="437"/>
    </location>
</feature>
<feature type="transmembrane region" description="Helical" evidence="7">
    <location>
        <begin position="153"/>
        <end position="173"/>
    </location>
</feature>
<keyword evidence="10" id="KW-1185">Reference proteome</keyword>
<keyword evidence="3 7" id="KW-0812">Transmembrane</keyword>
<dbReference type="InterPro" id="IPR001902">
    <property type="entry name" value="SLC26A/SulP_fam"/>
</dbReference>
<evidence type="ECO:0000313" key="10">
    <source>
        <dbReference type="Proteomes" id="UP001158067"/>
    </source>
</evidence>
<reference evidence="9 10" key="1">
    <citation type="submission" date="2017-05" db="EMBL/GenBank/DDBJ databases">
        <authorList>
            <person name="Varghese N."/>
            <person name="Submissions S."/>
        </authorList>
    </citation>
    <scope>NUCLEOTIDE SEQUENCE [LARGE SCALE GENOMIC DNA]</scope>
    <source>
        <strain evidence="9 10">DSM 25457</strain>
    </source>
</reference>
<feature type="transmembrane region" description="Helical" evidence="7">
    <location>
        <begin position="432"/>
        <end position="463"/>
    </location>
</feature>
<evidence type="ECO:0000259" key="8">
    <source>
        <dbReference type="Pfam" id="PF00916"/>
    </source>
</evidence>
<dbReference type="Gene3D" id="3.40.1050.10">
    <property type="entry name" value="Carbonic anhydrase"/>
    <property type="match status" value="1"/>
</dbReference>
<feature type="transmembrane region" description="Helical" evidence="7">
    <location>
        <begin position="241"/>
        <end position="258"/>
    </location>
</feature>
<name>A0ABY1QPZ8_9BACT</name>
<feature type="transmembrane region" description="Helical" evidence="7">
    <location>
        <begin position="300"/>
        <end position="318"/>
    </location>
</feature>
<comment type="subcellular location">
    <subcellularLocation>
        <location evidence="1">Membrane</location>
        <topology evidence="1">Multi-pass membrane protein</topology>
    </subcellularLocation>
</comment>
<evidence type="ECO:0000256" key="5">
    <source>
        <dbReference type="ARBA" id="ARBA00023136"/>
    </source>
</evidence>
<dbReference type="Proteomes" id="UP001158067">
    <property type="component" value="Unassembled WGS sequence"/>
</dbReference>
<keyword evidence="5 7" id="KW-0472">Membrane</keyword>
<comment type="similarity">
    <text evidence="2">Belongs to the beta-class carbonic anhydrase family.</text>
</comment>
<keyword evidence="4 7" id="KW-1133">Transmembrane helix</keyword>
<organism evidence="9 10">
    <name type="scientific">Neorhodopirellula lusitana</name>
    <dbReference type="NCBI Taxonomy" id="445327"/>
    <lineage>
        <taxon>Bacteria</taxon>
        <taxon>Pseudomonadati</taxon>
        <taxon>Planctomycetota</taxon>
        <taxon>Planctomycetia</taxon>
        <taxon>Pirellulales</taxon>
        <taxon>Pirellulaceae</taxon>
        <taxon>Neorhodopirellula</taxon>
    </lineage>
</organism>
<evidence type="ECO:0000313" key="9">
    <source>
        <dbReference type="EMBL" id="SMP75492.1"/>
    </source>
</evidence>
<dbReference type="SMART" id="SM00947">
    <property type="entry name" value="Pro_CA"/>
    <property type="match status" value="1"/>
</dbReference>
<evidence type="ECO:0000256" key="1">
    <source>
        <dbReference type="ARBA" id="ARBA00004141"/>
    </source>
</evidence>
<evidence type="ECO:0000256" key="2">
    <source>
        <dbReference type="ARBA" id="ARBA00006217"/>
    </source>
</evidence>
<protein>
    <submittedName>
        <fullName evidence="9">Carbonic anhydrase/sulfate permease, SulP family</fullName>
    </submittedName>
</protein>
<evidence type="ECO:0000256" key="6">
    <source>
        <dbReference type="SAM" id="MobiDB-lite"/>
    </source>
</evidence>
<dbReference type="Pfam" id="PF00484">
    <property type="entry name" value="Pro_CA"/>
    <property type="match status" value="1"/>
</dbReference>
<comment type="caution">
    <text evidence="9">The sequence shown here is derived from an EMBL/GenBank/DDBJ whole genome shotgun (WGS) entry which is preliminary data.</text>
</comment>
<dbReference type="InterPro" id="IPR001765">
    <property type="entry name" value="Carbonic_anhydrase"/>
</dbReference>
<dbReference type="InterPro" id="IPR011547">
    <property type="entry name" value="SLC26A/SulP_dom"/>
</dbReference>
<dbReference type="Pfam" id="PF00916">
    <property type="entry name" value="Sulfate_transp"/>
    <property type="match status" value="1"/>
</dbReference>
<feature type="transmembrane region" description="Helical" evidence="7">
    <location>
        <begin position="128"/>
        <end position="146"/>
    </location>
</feature>
<feature type="transmembrane region" description="Helical" evidence="7">
    <location>
        <begin position="339"/>
        <end position="358"/>
    </location>
</feature>